<dbReference type="AlphaFoldDB" id="A0A1M4YTH7"/>
<dbReference type="EMBL" id="FQUQ01000002">
    <property type="protein sequence ID" value="SHF09071.1"/>
    <property type="molecule type" value="Genomic_DNA"/>
</dbReference>
<organism evidence="2 3">
    <name type="scientific">Pedobacter caeni</name>
    <dbReference type="NCBI Taxonomy" id="288992"/>
    <lineage>
        <taxon>Bacteria</taxon>
        <taxon>Pseudomonadati</taxon>
        <taxon>Bacteroidota</taxon>
        <taxon>Sphingobacteriia</taxon>
        <taxon>Sphingobacteriales</taxon>
        <taxon>Sphingobacteriaceae</taxon>
        <taxon>Pedobacter</taxon>
    </lineage>
</organism>
<evidence type="ECO:0000256" key="1">
    <source>
        <dbReference type="SAM" id="SignalP"/>
    </source>
</evidence>
<dbReference type="InterPro" id="IPR036249">
    <property type="entry name" value="Thioredoxin-like_sf"/>
</dbReference>
<feature type="signal peptide" evidence="1">
    <location>
        <begin position="1"/>
        <end position="18"/>
    </location>
</feature>
<evidence type="ECO:0000313" key="3">
    <source>
        <dbReference type="Proteomes" id="UP000184287"/>
    </source>
</evidence>
<reference evidence="3" key="1">
    <citation type="submission" date="2016-11" db="EMBL/GenBank/DDBJ databases">
        <authorList>
            <person name="Varghese N."/>
            <person name="Submissions S."/>
        </authorList>
    </citation>
    <scope>NUCLEOTIDE SEQUENCE [LARGE SCALE GENOMIC DNA]</scope>
    <source>
        <strain evidence="3">DSM 16990</strain>
    </source>
</reference>
<dbReference type="SUPFAM" id="SSF52833">
    <property type="entry name" value="Thioredoxin-like"/>
    <property type="match status" value="1"/>
</dbReference>
<keyword evidence="1" id="KW-0732">Signal</keyword>
<accession>A0A1M4YTH7</accession>
<keyword evidence="3" id="KW-1185">Reference proteome</keyword>
<dbReference type="Proteomes" id="UP000184287">
    <property type="component" value="Unassembled WGS sequence"/>
</dbReference>
<dbReference type="Gene3D" id="3.40.30.10">
    <property type="entry name" value="Glutaredoxin"/>
    <property type="match status" value="1"/>
</dbReference>
<name>A0A1M4YTH7_9SPHI</name>
<dbReference type="RefSeq" id="WP_073229718.1">
    <property type="nucleotide sequence ID" value="NZ_FQUQ01000002.1"/>
</dbReference>
<feature type="chain" id="PRO_5012047580" evidence="1">
    <location>
        <begin position="19"/>
        <end position="229"/>
    </location>
</feature>
<proteinExistence type="predicted"/>
<protein>
    <submittedName>
        <fullName evidence="2">Uncharacterized protein</fullName>
    </submittedName>
</protein>
<evidence type="ECO:0000313" key="2">
    <source>
        <dbReference type="EMBL" id="SHF09071.1"/>
    </source>
</evidence>
<dbReference type="OrthoDB" id="761209at2"/>
<gene>
    <name evidence="2" type="ORF">SAMN04488522_10257</name>
</gene>
<sequence>MKKLFYASLILLSLSQSSCTMVIKGLVKTVVKGYNNHTEMNVSSFQLADQEGKKHSFTSLYAGKTVYFYVWASKSNRPPGEKNEDYTALKKRFSKYPDVVFADFFIGTDQAAWAADDQKNAGQNSYFLVQDEASKKFFAALKESTMVPFIIGKDGKMLSFKGPKVQDHTLVDYVLYEARNGVDGTAAAKTLIRGVNSDERFKTQLLKDWYQEHFNKNPDKVNFSVSSTQ</sequence>